<dbReference type="Pfam" id="PF01758">
    <property type="entry name" value="SBF"/>
    <property type="match status" value="1"/>
</dbReference>
<feature type="transmembrane region" description="Helical" evidence="8">
    <location>
        <begin position="475"/>
        <end position="491"/>
    </location>
</feature>
<name>A0A158R8G3_TAEAS</name>
<feature type="transmembrane region" description="Helical" evidence="8">
    <location>
        <begin position="503"/>
        <end position="524"/>
    </location>
</feature>
<evidence type="ECO:0000256" key="7">
    <source>
        <dbReference type="SAM" id="MobiDB-lite"/>
    </source>
</evidence>
<dbReference type="InterPro" id="IPR002657">
    <property type="entry name" value="BilAc:Na_symport/Acr3"/>
</dbReference>
<feature type="chain" id="PRO_5043135907" evidence="9">
    <location>
        <begin position="20"/>
        <end position="700"/>
    </location>
</feature>
<reference evidence="12" key="1">
    <citation type="submission" date="2016-04" db="UniProtKB">
        <authorList>
            <consortium name="WormBaseParasite"/>
        </authorList>
    </citation>
    <scope>IDENTIFICATION</scope>
</reference>
<keyword evidence="4" id="KW-0769">Symport</keyword>
<keyword evidence="11" id="KW-1185">Reference proteome</keyword>
<dbReference type="EMBL" id="UYRS01018413">
    <property type="protein sequence ID" value="VDK35047.1"/>
    <property type="molecule type" value="Genomic_DNA"/>
</dbReference>
<keyword evidence="6 8" id="KW-0472">Membrane</keyword>
<feature type="transmembrane region" description="Helical" evidence="8">
    <location>
        <begin position="407"/>
        <end position="427"/>
    </location>
</feature>
<feature type="transmembrane region" description="Helical" evidence="8">
    <location>
        <begin position="237"/>
        <end position="255"/>
    </location>
</feature>
<dbReference type="PANTHER" id="PTHR10361:SF28">
    <property type="entry name" value="P3 PROTEIN-RELATED"/>
    <property type="match status" value="1"/>
</dbReference>
<keyword evidence="5 8" id="KW-1133">Transmembrane helix</keyword>
<dbReference type="OrthoDB" id="203097at2759"/>
<evidence type="ECO:0000256" key="4">
    <source>
        <dbReference type="ARBA" id="ARBA00022847"/>
    </source>
</evidence>
<feature type="transmembrane region" description="Helical" evidence="8">
    <location>
        <begin position="334"/>
        <end position="354"/>
    </location>
</feature>
<comment type="similarity">
    <text evidence="2">Belongs to the bile acid:sodium symporter (BASS) (TC 2.A.28) family.</text>
</comment>
<sequence>MLKFYFLILLLLHVELSHSIDCDLTFRPQLARSTQLPQSYSKSPLKSSNTMQQPILQSGEIMRFLVNCSCCNETASIAEHFATPGALFYRIFTENRYSTIISRQPNVDPVIRSRFESAGDMSTKYDECRSYPLCAVLYTPVTSNDQAINYPFWVEANLIGRSAIRVELVWINATQREKPDDIPLPSALGEKDIRKLKMNNRIQRHKHFNFRVVEQGKVAGALNATASHVTVFLKPQLFYTVFDWSVLFVAGTVALSAGCSTDPQAFVRQMKRKPLAVAIGLTIHLFVTPLIGLVSGHASFLSPEKAYGLFVTTTLQVGTPSLVVISLSDCHEQFALTLANLANILNLATAPLWVHTVGTYVFKQPILLLRFCGLITLVALVQILGFLLRYVRPSVANAVVTWFSRPFLLLAAILFITLGVYINQYVFQAPQQIAYLQHVSLALLFMLTTSYACGWLAGLILNLKVRRSRALANQMSVYQGLLAIPLLRICVPSPEGELASATALWTVFLTPVPLVYNAILKFTIGTIKSTYKAHKVRMRKRGPTAVLCADSLAAVAFTSMLLPETTEHKHKSTTASDGLFFDEASNSTINSAPVSQRRCKSTIVRPTASAVFSLKDIASDVENRERILEALARKGGVSVSEKKGRKNNGGIPRTPHHHPRSMDDACSIPGSWGGPISCVGGGGTGGTTVPPPPPSSKPLF</sequence>
<proteinExistence type="inferred from homology"/>
<feature type="transmembrane region" description="Helical" evidence="8">
    <location>
        <begin position="306"/>
        <end position="327"/>
    </location>
</feature>
<dbReference type="Proteomes" id="UP000282613">
    <property type="component" value="Unassembled WGS sequence"/>
</dbReference>
<dbReference type="GO" id="GO:0016020">
    <property type="term" value="C:membrane"/>
    <property type="evidence" value="ECO:0007669"/>
    <property type="project" value="UniProtKB-SubCell"/>
</dbReference>
<dbReference type="InterPro" id="IPR004710">
    <property type="entry name" value="Bilac:Na_transpt"/>
</dbReference>
<keyword evidence="9" id="KW-0732">Signal</keyword>
<feature type="transmembrane region" description="Helical" evidence="8">
    <location>
        <begin position="439"/>
        <end position="463"/>
    </location>
</feature>
<protein>
    <submittedName>
        <fullName evidence="12">Sodium-bile acid cotransporter</fullName>
    </submittedName>
</protein>
<feature type="transmembrane region" description="Helical" evidence="8">
    <location>
        <begin position="544"/>
        <end position="562"/>
    </location>
</feature>
<reference evidence="10 11" key="2">
    <citation type="submission" date="2018-11" db="EMBL/GenBank/DDBJ databases">
        <authorList>
            <consortium name="Pathogen Informatics"/>
        </authorList>
    </citation>
    <scope>NUCLEOTIDE SEQUENCE [LARGE SCALE GENOMIC DNA]</scope>
</reference>
<evidence type="ECO:0000256" key="3">
    <source>
        <dbReference type="ARBA" id="ARBA00022692"/>
    </source>
</evidence>
<dbReference type="InterPro" id="IPR038770">
    <property type="entry name" value="Na+/solute_symporter_sf"/>
</dbReference>
<evidence type="ECO:0000256" key="5">
    <source>
        <dbReference type="ARBA" id="ARBA00022989"/>
    </source>
</evidence>
<dbReference type="WBParaSite" id="TASK_0000540701-mRNA-1">
    <property type="protein sequence ID" value="TASK_0000540701-mRNA-1"/>
    <property type="gene ID" value="TASK_0000540701"/>
</dbReference>
<evidence type="ECO:0000313" key="10">
    <source>
        <dbReference type="EMBL" id="VDK35047.1"/>
    </source>
</evidence>
<dbReference type="AlphaFoldDB" id="A0A158R8G3"/>
<dbReference type="GO" id="GO:0015293">
    <property type="term" value="F:symporter activity"/>
    <property type="evidence" value="ECO:0007669"/>
    <property type="project" value="UniProtKB-KW"/>
</dbReference>
<gene>
    <name evidence="10" type="ORF">TASK_LOCUS5408</name>
</gene>
<dbReference type="PANTHER" id="PTHR10361">
    <property type="entry name" value="SODIUM-BILE ACID COTRANSPORTER"/>
    <property type="match status" value="1"/>
</dbReference>
<feature type="signal peptide" evidence="9">
    <location>
        <begin position="1"/>
        <end position="19"/>
    </location>
</feature>
<feature type="transmembrane region" description="Helical" evidence="8">
    <location>
        <begin position="366"/>
        <end position="387"/>
    </location>
</feature>
<dbReference type="STRING" id="60517.A0A158R8G3"/>
<evidence type="ECO:0000313" key="12">
    <source>
        <dbReference type="WBParaSite" id="TASK_0000540701-mRNA-1"/>
    </source>
</evidence>
<feature type="transmembrane region" description="Helical" evidence="8">
    <location>
        <begin position="275"/>
        <end position="294"/>
    </location>
</feature>
<evidence type="ECO:0000256" key="2">
    <source>
        <dbReference type="ARBA" id="ARBA00006528"/>
    </source>
</evidence>
<accession>A0A158R8G3</accession>
<evidence type="ECO:0000256" key="9">
    <source>
        <dbReference type="SAM" id="SignalP"/>
    </source>
</evidence>
<keyword evidence="4" id="KW-0813">Transport</keyword>
<organism evidence="12">
    <name type="scientific">Taenia asiatica</name>
    <name type="common">Asian tapeworm</name>
    <dbReference type="NCBI Taxonomy" id="60517"/>
    <lineage>
        <taxon>Eukaryota</taxon>
        <taxon>Metazoa</taxon>
        <taxon>Spiralia</taxon>
        <taxon>Lophotrochozoa</taxon>
        <taxon>Platyhelminthes</taxon>
        <taxon>Cestoda</taxon>
        <taxon>Eucestoda</taxon>
        <taxon>Cyclophyllidea</taxon>
        <taxon>Taeniidae</taxon>
        <taxon>Taenia</taxon>
    </lineage>
</organism>
<feature type="region of interest" description="Disordered" evidence="7">
    <location>
        <begin position="634"/>
        <end position="700"/>
    </location>
</feature>
<evidence type="ECO:0000256" key="6">
    <source>
        <dbReference type="ARBA" id="ARBA00023136"/>
    </source>
</evidence>
<comment type="subcellular location">
    <subcellularLocation>
        <location evidence="1">Membrane</location>
        <topology evidence="1">Multi-pass membrane protein</topology>
    </subcellularLocation>
</comment>
<dbReference type="Gene3D" id="1.20.1530.20">
    <property type="match status" value="1"/>
</dbReference>
<evidence type="ECO:0000256" key="1">
    <source>
        <dbReference type="ARBA" id="ARBA00004141"/>
    </source>
</evidence>
<keyword evidence="3 8" id="KW-0812">Transmembrane</keyword>
<feature type="compositionally biased region" description="Pro residues" evidence="7">
    <location>
        <begin position="689"/>
        <end position="700"/>
    </location>
</feature>
<evidence type="ECO:0000256" key="8">
    <source>
        <dbReference type="SAM" id="Phobius"/>
    </source>
</evidence>
<evidence type="ECO:0000313" key="11">
    <source>
        <dbReference type="Proteomes" id="UP000282613"/>
    </source>
</evidence>